<dbReference type="Proteomes" id="UP000616201">
    <property type="component" value="Unassembled WGS sequence"/>
</dbReference>
<keyword evidence="1" id="KW-0732">Signal</keyword>
<sequence>MKKTILLTIACVASSFVFAQNIGGIDGLGRKIPQQSEVGNLQSDNKIAIFYFLWQGDPSSPTSENVYDLTKLWNSSPKTFEDFNDSGWGGGAGRAGKYYYWGEPVWGYYSGTDYWVHLKNVQLLTDAGIDILVIDATNRLTYPRQTKALLDALKFIRMQQSKAPKLVFYTNSSSGEGMQELYNNVYKEGAELRDPDAWYYLDGKPLIIGRSKEAEGKDYQSFFTIRESQWPNEPQVENGWPWISFTRPQKVHYTSKGLAEIINVSASQHPNLDASMGGSVFYGATGNWGRSFRNNSPGNPQQDIKYGYNIQEQWDYAIKQNVPYIFVTGWNEWIVGKWKRGSGNQNHALFVDQANGEYSRDIEPSYSDGLEDHYYMQLISNSRKFKGTTALELLSDLKSITSWNDWNTVSPEYTDYVGDILHRNHSSGLSSPKLDYTNNSGRNDFKSMKVARDKKSIYFYVETENLITEPTQDDWMTLWINTSMQKKMGWNGYQYRIVQSDFLQEYVNNRWVDKVKVIRKTEGSKMMIQLSLKDLKLKASDINFEFKWTDNSNATEILDWYKNGDVAPNGRLNYIVKSE</sequence>
<dbReference type="AlphaFoldDB" id="A0A928UW01"/>
<evidence type="ECO:0000313" key="2">
    <source>
        <dbReference type="EMBL" id="MBE8713722.1"/>
    </source>
</evidence>
<feature type="signal peptide" evidence="1">
    <location>
        <begin position="1"/>
        <end position="19"/>
    </location>
</feature>
<proteinExistence type="predicted"/>
<reference evidence="2" key="1">
    <citation type="submission" date="2018-02" db="EMBL/GenBank/DDBJ databases">
        <authorList>
            <person name="Vasarhelyi B.M."/>
            <person name="Deshmukh S."/>
            <person name="Balint B."/>
            <person name="Kukolya J."/>
        </authorList>
    </citation>
    <scope>NUCLEOTIDE SEQUENCE</scope>
    <source>
        <strain evidence="2">KB22</strain>
    </source>
</reference>
<gene>
    <name evidence="2" type="ORF">C4F49_08520</name>
</gene>
<accession>A0A928UW01</accession>
<evidence type="ECO:0000256" key="1">
    <source>
        <dbReference type="SAM" id="SignalP"/>
    </source>
</evidence>
<feature type="chain" id="PRO_5037666176" evidence="1">
    <location>
        <begin position="20"/>
        <end position="579"/>
    </location>
</feature>
<protein>
    <submittedName>
        <fullName evidence="2">Uncharacterized protein</fullName>
    </submittedName>
</protein>
<name>A0A928UW01_9SPHI</name>
<organism evidence="2 3">
    <name type="scientific">Sphingobacterium hungaricum</name>
    <dbReference type="NCBI Taxonomy" id="2082723"/>
    <lineage>
        <taxon>Bacteria</taxon>
        <taxon>Pseudomonadati</taxon>
        <taxon>Bacteroidota</taxon>
        <taxon>Sphingobacteriia</taxon>
        <taxon>Sphingobacteriales</taxon>
        <taxon>Sphingobacteriaceae</taxon>
        <taxon>Sphingobacterium</taxon>
    </lineage>
</organism>
<dbReference type="RefSeq" id="WP_196933880.1">
    <property type="nucleotide sequence ID" value="NZ_MU158697.1"/>
</dbReference>
<dbReference type="EMBL" id="PRDK01000005">
    <property type="protein sequence ID" value="MBE8713722.1"/>
    <property type="molecule type" value="Genomic_DNA"/>
</dbReference>
<keyword evidence="3" id="KW-1185">Reference proteome</keyword>
<dbReference type="Gene3D" id="3.20.20.80">
    <property type="entry name" value="Glycosidases"/>
    <property type="match status" value="1"/>
</dbReference>
<evidence type="ECO:0000313" key="3">
    <source>
        <dbReference type="Proteomes" id="UP000616201"/>
    </source>
</evidence>
<comment type="caution">
    <text evidence="2">The sequence shown here is derived from an EMBL/GenBank/DDBJ whole genome shotgun (WGS) entry which is preliminary data.</text>
</comment>